<dbReference type="InterPro" id="IPR002545">
    <property type="entry name" value="CheW-lke_dom"/>
</dbReference>
<feature type="domain" description="CheW-like" evidence="1">
    <location>
        <begin position="6"/>
        <end position="156"/>
    </location>
</feature>
<proteinExistence type="predicted"/>
<evidence type="ECO:0000259" key="1">
    <source>
        <dbReference type="PROSITE" id="PS50851"/>
    </source>
</evidence>
<name>A0ABT6EVI6_9SYNE</name>
<dbReference type="EMBL" id="JAKKUT010000001">
    <property type="protein sequence ID" value="MDG2989819.1"/>
    <property type="molecule type" value="Genomic_DNA"/>
</dbReference>
<dbReference type="Gene3D" id="2.40.50.180">
    <property type="entry name" value="CheA-289, Domain 4"/>
    <property type="match status" value="1"/>
</dbReference>
<organism evidence="2 3">
    <name type="scientific">Candidatus Synechococcus calcipolaris G9</name>
    <dbReference type="NCBI Taxonomy" id="1497997"/>
    <lineage>
        <taxon>Bacteria</taxon>
        <taxon>Bacillati</taxon>
        <taxon>Cyanobacteriota</taxon>
        <taxon>Cyanophyceae</taxon>
        <taxon>Synechococcales</taxon>
        <taxon>Synechococcaceae</taxon>
        <taxon>Synechococcus</taxon>
    </lineage>
</organism>
<gene>
    <name evidence="2" type="ORF">L3556_02540</name>
</gene>
<reference evidence="2" key="2">
    <citation type="submission" date="2022-01" db="EMBL/GenBank/DDBJ databases">
        <authorList>
            <person name="Zivanovic Y."/>
            <person name="Moreira D."/>
            <person name="Lopez-Garcia P."/>
        </authorList>
    </citation>
    <scope>NUCLEOTIDE SEQUENCE</scope>
    <source>
        <strain evidence="2">G9</strain>
    </source>
</reference>
<dbReference type="Pfam" id="PF01584">
    <property type="entry name" value="CheW"/>
    <property type="match status" value="1"/>
</dbReference>
<reference evidence="2" key="1">
    <citation type="journal article" date="2022" name="Genome Biol. Evol.">
        <title>A New Gene Family Diagnostic for Intracellular Biomineralization of Amorphous Ca Carbonates by Cyanobacteria.</title>
        <authorList>
            <person name="Benzerara K."/>
            <person name="Duprat E."/>
            <person name="Bitard-Feildel T."/>
            <person name="Caumes G."/>
            <person name="Cassier-Chauvat C."/>
            <person name="Chauvat F."/>
            <person name="Dezi M."/>
            <person name="Diop S.I."/>
            <person name="Gaschignard G."/>
            <person name="Gorgen S."/>
            <person name="Gugger M."/>
            <person name="Lopez-Garcia P."/>
            <person name="Millet M."/>
            <person name="Skouri-Panet F."/>
            <person name="Moreira D."/>
            <person name="Callebaut I."/>
        </authorList>
    </citation>
    <scope>NUCLEOTIDE SEQUENCE</scope>
    <source>
        <strain evidence="2">G9</strain>
    </source>
</reference>
<evidence type="ECO:0000313" key="3">
    <source>
        <dbReference type="Proteomes" id="UP001154265"/>
    </source>
</evidence>
<dbReference type="Proteomes" id="UP001154265">
    <property type="component" value="Unassembled WGS sequence"/>
</dbReference>
<dbReference type="InterPro" id="IPR039315">
    <property type="entry name" value="CheW"/>
</dbReference>
<keyword evidence="3" id="KW-1185">Reference proteome</keyword>
<dbReference type="Gene3D" id="2.30.30.40">
    <property type="entry name" value="SH3 Domains"/>
    <property type="match status" value="1"/>
</dbReference>
<dbReference type="SMART" id="SM00260">
    <property type="entry name" value="CheW"/>
    <property type="match status" value="1"/>
</dbReference>
<protein>
    <submittedName>
        <fullName evidence="2">Chemotaxis protein CheW</fullName>
    </submittedName>
</protein>
<accession>A0ABT6EVI6</accession>
<sequence>MPTLISQEYFQVELPQGVQIAIPLEQTAEVFSLSRRDICLIPGVAPSLLGITNQRGKLIWMLELGDLLGLPMPAGRSPQQRLTALVMSHRSQEQPVQLGCLVSSLRGIIPIEPDQIQPIPKQLKKKIRQFFVGMAQAERTPLLILKVETVFSLLQRYTPPNSLAIL</sequence>
<dbReference type="RefSeq" id="WP_277865732.1">
    <property type="nucleotide sequence ID" value="NZ_JAKKUT010000001.1"/>
</dbReference>
<dbReference type="PROSITE" id="PS50851">
    <property type="entry name" value="CHEW"/>
    <property type="match status" value="1"/>
</dbReference>
<dbReference type="PANTHER" id="PTHR22617">
    <property type="entry name" value="CHEMOTAXIS SENSOR HISTIDINE KINASE-RELATED"/>
    <property type="match status" value="1"/>
</dbReference>
<dbReference type="SUPFAM" id="SSF50341">
    <property type="entry name" value="CheW-like"/>
    <property type="match status" value="1"/>
</dbReference>
<dbReference type="PANTHER" id="PTHR22617:SF23">
    <property type="entry name" value="CHEMOTAXIS PROTEIN CHEW"/>
    <property type="match status" value="1"/>
</dbReference>
<evidence type="ECO:0000313" key="2">
    <source>
        <dbReference type="EMBL" id="MDG2989819.1"/>
    </source>
</evidence>
<dbReference type="InterPro" id="IPR036061">
    <property type="entry name" value="CheW-like_dom_sf"/>
</dbReference>
<comment type="caution">
    <text evidence="2">The sequence shown here is derived from an EMBL/GenBank/DDBJ whole genome shotgun (WGS) entry which is preliminary data.</text>
</comment>